<gene>
    <name evidence="1" type="ORF">EBB54_12155</name>
</gene>
<dbReference type="AlphaFoldDB" id="A0A426DGS6"/>
<dbReference type="RefSeq" id="WP_125127584.1">
    <property type="nucleotide sequence ID" value="NZ_RHJS01000002.1"/>
</dbReference>
<keyword evidence="2" id="KW-1185">Reference proteome</keyword>
<name>A0A426DGS6_9FIRM</name>
<proteinExistence type="predicted"/>
<accession>A0A426DGS6</accession>
<organism evidence="1 2">
    <name type="scientific">Schaedlerella arabinosiphila</name>
    <dbReference type="NCBI Taxonomy" id="2044587"/>
    <lineage>
        <taxon>Bacteria</taxon>
        <taxon>Bacillati</taxon>
        <taxon>Bacillota</taxon>
        <taxon>Clostridia</taxon>
        <taxon>Lachnospirales</taxon>
        <taxon>Lachnospiraceae</taxon>
        <taxon>Schaedlerella</taxon>
    </lineage>
</organism>
<dbReference type="EMBL" id="RHJS01000002">
    <property type="protein sequence ID" value="RRK32040.1"/>
    <property type="molecule type" value="Genomic_DNA"/>
</dbReference>
<dbReference type="Proteomes" id="UP000274920">
    <property type="component" value="Unassembled WGS sequence"/>
</dbReference>
<reference evidence="1" key="1">
    <citation type="submission" date="2018-10" db="EMBL/GenBank/DDBJ databases">
        <title>Schaedlerella arabinophila gen. nov. sp. nov., isolated from the mouse intestinal tract and comparative analysis with the genome of the closely related altered Schaedler flora strain ASF502.</title>
        <authorList>
            <person name="Miyake S."/>
            <person name="Soh M."/>
            <person name="Seedorf H."/>
        </authorList>
    </citation>
    <scope>NUCLEOTIDE SEQUENCE [LARGE SCALE GENOMIC DNA]</scope>
    <source>
        <strain evidence="1">DSM 106076</strain>
    </source>
</reference>
<evidence type="ECO:0000313" key="2">
    <source>
        <dbReference type="Proteomes" id="UP000274920"/>
    </source>
</evidence>
<sequence length="174" mass="20546">MKNKEYFEKLLKNFRIPEAMGYVVSLMYMDKLSVERGKDCENLLHAYKNVVSNSLWDKEGLLILESIEISEKDVLEERDRLCNIIRDWIQTEKRQLLLYVSAYYALTNEDRLRLKVNLDDIWEHIIKEKTINIPGPIGGYEKFQFVGDELVKYCGLNDSIFNVIQELCINIEIM</sequence>
<protein>
    <submittedName>
        <fullName evidence="1">Uncharacterized protein</fullName>
    </submittedName>
</protein>
<evidence type="ECO:0000313" key="1">
    <source>
        <dbReference type="EMBL" id="RRK32040.1"/>
    </source>
</evidence>
<comment type="caution">
    <text evidence="1">The sequence shown here is derived from an EMBL/GenBank/DDBJ whole genome shotgun (WGS) entry which is preliminary data.</text>
</comment>